<proteinExistence type="predicted"/>
<dbReference type="HOGENOM" id="CLU_2790680_0_0_6"/>
<reference evidence="3" key="2">
    <citation type="submission" date="2012-04" db="EMBL/GenBank/DDBJ databases">
        <title>Complete genome sequence of Providencia stuartii clinical isolate MRSN 2154.</title>
        <authorList>
            <person name="Clifford R.J."/>
            <person name="Hang J."/>
            <person name="Riley M.C."/>
            <person name="Onmus-Leone F."/>
            <person name="Kuschner R.A."/>
            <person name="Lesho E.P."/>
            <person name="Waterman P.E."/>
        </authorList>
    </citation>
    <scope>NUCLEOTIDE SEQUENCE [LARGE SCALE GENOMIC DNA]</scope>
    <source>
        <strain evidence="3">MRSN 2154</strain>
    </source>
</reference>
<name>A0A140NNN3_PROSM</name>
<dbReference type="AlphaFoldDB" id="A0A140NNN3"/>
<gene>
    <name evidence="2" type="ordered locus">S70_13350</name>
</gene>
<protein>
    <submittedName>
        <fullName evidence="2">Uncharacterized protein</fullName>
    </submittedName>
</protein>
<evidence type="ECO:0000313" key="2">
    <source>
        <dbReference type="EMBL" id="AFH94511.1"/>
    </source>
</evidence>
<reference evidence="2 3" key="1">
    <citation type="journal article" date="2012" name="J. Bacteriol.">
        <title>Complete Genome Sequence of Providencia stuartii Clinical Isolate MRSN 2154.</title>
        <authorList>
            <person name="Clifford R.J."/>
            <person name="Hang J."/>
            <person name="Riley M.C."/>
            <person name="Onmus-Leone F."/>
            <person name="Kuschner R.A."/>
            <person name="Lesho E.P."/>
            <person name="Waterman P.E."/>
        </authorList>
    </citation>
    <scope>NUCLEOTIDE SEQUENCE [LARGE SCALE GENOMIC DNA]</scope>
    <source>
        <strain evidence="2 3">MRSN 2154</strain>
    </source>
</reference>
<dbReference type="RefSeq" id="WP_014657487.1">
    <property type="nucleotide sequence ID" value="NC_017731.1"/>
</dbReference>
<evidence type="ECO:0000256" key="1">
    <source>
        <dbReference type="SAM" id="Coils"/>
    </source>
</evidence>
<organism evidence="2 3">
    <name type="scientific">Providencia stuartii (strain MRSN 2154)</name>
    <dbReference type="NCBI Taxonomy" id="1157951"/>
    <lineage>
        <taxon>Bacteria</taxon>
        <taxon>Pseudomonadati</taxon>
        <taxon>Pseudomonadota</taxon>
        <taxon>Gammaproteobacteria</taxon>
        <taxon>Enterobacterales</taxon>
        <taxon>Morganellaceae</taxon>
        <taxon>Providencia</taxon>
    </lineage>
</organism>
<sequence length="68" mass="8209">MIFKAIAHWWASSNLEKEEARTKSLIRELDREKEAVKQRLQVKKMTIWRGFNLIRKREIKSLKNILSL</sequence>
<dbReference type="EMBL" id="CP003488">
    <property type="protein sequence ID" value="AFH94511.1"/>
    <property type="molecule type" value="Genomic_DNA"/>
</dbReference>
<dbReference type="Proteomes" id="UP000005012">
    <property type="component" value="Chromosome"/>
</dbReference>
<accession>A0A140NNN3</accession>
<dbReference type="KEGG" id="psi:S70_13350"/>
<keyword evidence="1" id="KW-0175">Coiled coil</keyword>
<feature type="coiled-coil region" evidence="1">
    <location>
        <begin position="12"/>
        <end position="46"/>
    </location>
</feature>
<evidence type="ECO:0000313" key="3">
    <source>
        <dbReference type="Proteomes" id="UP000005012"/>
    </source>
</evidence>